<organism evidence="2 3">
    <name type="scientific">Plasmodium chabaudi adami</name>
    <dbReference type="NCBI Taxonomy" id="5826"/>
    <lineage>
        <taxon>Eukaryota</taxon>
        <taxon>Sar</taxon>
        <taxon>Alveolata</taxon>
        <taxon>Apicomplexa</taxon>
        <taxon>Aconoidasida</taxon>
        <taxon>Haemosporida</taxon>
        <taxon>Plasmodiidae</taxon>
        <taxon>Plasmodium</taxon>
        <taxon>Plasmodium (Vinckeia)</taxon>
    </lineage>
</organism>
<accession>A0A1D3LB15</accession>
<evidence type="ECO:0000313" key="3">
    <source>
        <dbReference type="Proteomes" id="UP000195879"/>
    </source>
</evidence>
<sequence length="443" mass="50757">TNDAVRIPVLTNDARRNSLPTNDDVGIPAPNISARRNSLPTNDAVRIPVLTNDARRNSLPTNDNLRIPVPNNSTRHNSLPTNDALRIYIPTNDDARKPVLTNDAIHKRAINNDEVRKPVSTNDGAHKRFINNDDFSMPVSSNNVIRKPVPINDVLRRLAIRNSYLRKVLLSESASPKTQTTREKPTMPSSILKENSEKEDIQTCTNNEETKNATELMNDAVTVLQKLVENIEENDIINKQYDIDLYCKNLGEDAEIAIFNFKISNPNHYDEIIKMIWNPNGTRRFNEYLINEKIVRLYKGDLVMMQQRHNSIVGPFKKYSYFVARKSEPSSDTTIIAFSSANINDYNRYARKVITNPILESANKFQANVNSEEDIRDGKLKKIYINLSGYLIKKQESHIDMTFVYSINTTNYDISYAPSFVIKMERSEKLLMLSSLKEFFERK</sequence>
<proteinExistence type="predicted"/>
<feature type="region of interest" description="Disordered" evidence="1">
    <location>
        <begin position="15"/>
        <end position="37"/>
    </location>
</feature>
<feature type="region of interest" description="Disordered" evidence="1">
    <location>
        <begin position="55"/>
        <end position="79"/>
    </location>
</feature>
<gene>
    <name evidence="2" type="ORF">PCHDK_000552000</name>
</gene>
<dbReference type="SUPFAM" id="SSF55961">
    <property type="entry name" value="Bet v1-like"/>
    <property type="match status" value="1"/>
</dbReference>
<reference evidence="2 3" key="1">
    <citation type="submission" date="2016-08" db="EMBL/GenBank/DDBJ databases">
        <authorList>
            <consortium name="Pathogen Informatics"/>
        </authorList>
    </citation>
    <scope>NUCLEOTIDE SEQUENCE [LARGE SCALE GENOMIC DNA]</scope>
    <source>
        <strain evidence="2 3">DK</strain>
    </source>
</reference>
<evidence type="ECO:0000256" key="1">
    <source>
        <dbReference type="SAM" id="MobiDB-lite"/>
    </source>
</evidence>
<feature type="non-terminal residue" evidence="2">
    <location>
        <position position="1"/>
    </location>
</feature>
<dbReference type="AlphaFoldDB" id="A0A1D3LB15"/>
<protein>
    <submittedName>
        <fullName evidence="2">Fam-a protein</fullName>
    </submittedName>
</protein>
<name>A0A1D3LB15_PLACE</name>
<dbReference type="Proteomes" id="UP000195879">
    <property type="component" value="Unassembled WGS sequence"/>
</dbReference>
<dbReference type="NCBIfam" id="TIGR01599">
    <property type="entry name" value="PYST-A"/>
    <property type="match status" value="1"/>
</dbReference>
<dbReference type="InterPro" id="IPR006486">
    <property type="entry name" value="PYST_A"/>
</dbReference>
<evidence type="ECO:0000313" key="2">
    <source>
        <dbReference type="EMBL" id="SCL96929.1"/>
    </source>
</evidence>
<feature type="compositionally biased region" description="Polar residues" evidence="1">
    <location>
        <begin position="58"/>
        <end position="79"/>
    </location>
</feature>
<dbReference type="EMBL" id="FMIO01000516">
    <property type="protein sequence ID" value="SCL96929.1"/>
    <property type="molecule type" value="Genomic_DNA"/>
</dbReference>